<name>A0A0E9TB17_ANGAN</name>
<dbReference type="EMBL" id="GBXM01057791">
    <property type="protein sequence ID" value="JAH50786.1"/>
    <property type="molecule type" value="Transcribed_RNA"/>
</dbReference>
<sequence>MTRTGEVCVYGSIFNLINRMKFPFIYKTRY</sequence>
<reference evidence="1" key="1">
    <citation type="submission" date="2014-11" db="EMBL/GenBank/DDBJ databases">
        <authorList>
            <person name="Amaro Gonzalez C."/>
        </authorList>
    </citation>
    <scope>NUCLEOTIDE SEQUENCE</scope>
</reference>
<proteinExistence type="predicted"/>
<reference evidence="1" key="2">
    <citation type="journal article" date="2015" name="Fish Shellfish Immunol.">
        <title>Early steps in the European eel (Anguilla anguilla)-Vibrio vulnificus interaction in the gills: Role of the RtxA13 toxin.</title>
        <authorList>
            <person name="Callol A."/>
            <person name="Pajuelo D."/>
            <person name="Ebbesson L."/>
            <person name="Teles M."/>
            <person name="MacKenzie S."/>
            <person name="Amaro C."/>
        </authorList>
    </citation>
    <scope>NUCLEOTIDE SEQUENCE</scope>
</reference>
<evidence type="ECO:0000313" key="1">
    <source>
        <dbReference type="EMBL" id="JAH50786.1"/>
    </source>
</evidence>
<protein>
    <submittedName>
        <fullName evidence="1">Uncharacterized protein</fullName>
    </submittedName>
</protein>
<organism evidence="1">
    <name type="scientific">Anguilla anguilla</name>
    <name type="common">European freshwater eel</name>
    <name type="synonym">Muraena anguilla</name>
    <dbReference type="NCBI Taxonomy" id="7936"/>
    <lineage>
        <taxon>Eukaryota</taxon>
        <taxon>Metazoa</taxon>
        <taxon>Chordata</taxon>
        <taxon>Craniata</taxon>
        <taxon>Vertebrata</taxon>
        <taxon>Euteleostomi</taxon>
        <taxon>Actinopterygii</taxon>
        <taxon>Neopterygii</taxon>
        <taxon>Teleostei</taxon>
        <taxon>Anguilliformes</taxon>
        <taxon>Anguillidae</taxon>
        <taxon>Anguilla</taxon>
    </lineage>
</organism>
<accession>A0A0E9TB17</accession>
<dbReference type="AlphaFoldDB" id="A0A0E9TB17"/>